<dbReference type="Proteomes" id="UP000434639">
    <property type="component" value="Unassembled WGS sequence"/>
</dbReference>
<evidence type="ECO:0000313" key="8">
    <source>
        <dbReference type="Proteomes" id="UP000434639"/>
    </source>
</evidence>
<dbReference type="InterPro" id="IPR000962">
    <property type="entry name" value="Znf_DskA_TraR"/>
</dbReference>
<keyword evidence="3" id="KW-0862">Zinc</keyword>
<dbReference type="AlphaFoldDB" id="A0A7X2V5L0"/>
<feature type="zinc finger region" description="dksA C4-type" evidence="4">
    <location>
        <begin position="92"/>
        <end position="116"/>
    </location>
</feature>
<evidence type="ECO:0000256" key="3">
    <source>
        <dbReference type="ARBA" id="ARBA00022833"/>
    </source>
</evidence>
<gene>
    <name evidence="7" type="ORF">GKZ89_12810</name>
</gene>
<proteinExistence type="predicted"/>
<keyword evidence="1" id="KW-0479">Metal-binding</keyword>
<dbReference type="Pfam" id="PF01258">
    <property type="entry name" value="zf-dskA_traR"/>
    <property type="match status" value="1"/>
</dbReference>
<dbReference type="Gene3D" id="1.20.120.910">
    <property type="entry name" value="DksA, coiled-coil domain"/>
    <property type="match status" value="1"/>
</dbReference>
<feature type="compositionally biased region" description="Polar residues" evidence="5">
    <location>
        <begin position="1"/>
        <end position="13"/>
    </location>
</feature>
<dbReference type="PANTHER" id="PTHR33823">
    <property type="entry name" value="RNA POLYMERASE-BINDING TRANSCRIPTION FACTOR DKSA-RELATED"/>
    <property type="match status" value="1"/>
</dbReference>
<name>A0A7X2V5L0_9BACI</name>
<dbReference type="PANTHER" id="PTHR33823:SF4">
    <property type="entry name" value="GENERAL STRESS PROTEIN 16O"/>
    <property type="match status" value="1"/>
</dbReference>
<keyword evidence="2" id="KW-0863">Zinc-finger</keyword>
<dbReference type="OrthoDB" id="9811543at2"/>
<dbReference type="InterPro" id="IPR037187">
    <property type="entry name" value="DnaK_N"/>
</dbReference>
<reference evidence="7 8" key="1">
    <citation type="journal article" date="2017" name="Int. J. Syst. Evol. Microbiol.">
        <title>Bacillus mangrovi sp. nov., isolated from a sediment sample from a mangrove forest.</title>
        <authorList>
            <person name="Gupta V."/>
            <person name="Singh P.K."/>
            <person name="Korpole S."/>
            <person name="Tanuku N.R.S."/>
            <person name="Pinnaka A.K."/>
        </authorList>
    </citation>
    <scope>NUCLEOTIDE SEQUENCE [LARGE SCALE GENOMIC DNA]</scope>
    <source>
        <strain evidence="7 8">KCTC 33872</strain>
    </source>
</reference>
<dbReference type="PROSITE" id="PS01102">
    <property type="entry name" value="ZF_DKSA_1"/>
    <property type="match status" value="1"/>
</dbReference>
<accession>A0A7X2V5L0</accession>
<dbReference type="SUPFAM" id="SSF109635">
    <property type="entry name" value="DnaK suppressor protein DksA, alpha-hairpin domain"/>
    <property type="match status" value="1"/>
</dbReference>
<dbReference type="EMBL" id="WMIB01000013">
    <property type="protein sequence ID" value="MTH54284.1"/>
    <property type="molecule type" value="Genomic_DNA"/>
</dbReference>
<dbReference type="InterPro" id="IPR020458">
    <property type="entry name" value="Znf_DskA_TraR_CS"/>
</dbReference>
<protein>
    <submittedName>
        <fullName evidence="7">TraR/DksA family transcriptional regulator</fullName>
    </submittedName>
</protein>
<dbReference type="RefSeq" id="WP_155112803.1">
    <property type="nucleotide sequence ID" value="NZ_WMIB01000013.1"/>
</dbReference>
<sequence length="171" mass="19357">MALSKEQMNQLKQQLLDMKNEIEEKPDDEQLDQSLSESTGEISGGLENHPADQGTEVYDRERQQTFNEIDEDVLNEINGALERMDEGTYGICEETGKEIPFERLEALPYARRTVAAQEQEDEALNSPVSGEREYQQNMRDLSDKETAGAENSLTTDGLREEQDAFQGHGKK</sequence>
<evidence type="ECO:0000259" key="6">
    <source>
        <dbReference type="Pfam" id="PF01258"/>
    </source>
</evidence>
<feature type="domain" description="Zinc finger DksA/TraR C4-type" evidence="6">
    <location>
        <begin position="87"/>
        <end position="118"/>
    </location>
</feature>
<dbReference type="SUPFAM" id="SSF57716">
    <property type="entry name" value="Glucocorticoid receptor-like (DNA-binding domain)"/>
    <property type="match status" value="1"/>
</dbReference>
<dbReference type="PROSITE" id="PS51128">
    <property type="entry name" value="ZF_DKSA_2"/>
    <property type="match status" value="1"/>
</dbReference>
<comment type="caution">
    <text evidence="7">The sequence shown here is derived from an EMBL/GenBank/DDBJ whole genome shotgun (WGS) entry which is preliminary data.</text>
</comment>
<feature type="region of interest" description="Disordered" evidence="5">
    <location>
        <begin position="115"/>
        <end position="171"/>
    </location>
</feature>
<evidence type="ECO:0000256" key="4">
    <source>
        <dbReference type="PROSITE-ProRule" id="PRU00510"/>
    </source>
</evidence>
<evidence type="ECO:0000256" key="1">
    <source>
        <dbReference type="ARBA" id="ARBA00022723"/>
    </source>
</evidence>
<feature type="compositionally biased region" description="Basic and acidic residues" evidence="5">
    <location>
        <begin position="130"/>
        <end position="147"/>
    </location>
</feature>
<evidence type="ECO:0000256" key="2">
    <source>
        <dbReference type="ARBA" id="ARBA00022771"/>
    </source>
</evidence>
<evidence type="ECO:0000256" key="5">
    <source>
        <dbReference type="SAM" id="MobiDB-lite"/>
    </source>
</evidence>
<dbReference type="GO" id="GO:0008270">
    <property type="term" value="F:zinc ion binding"/>
    <property type="evidence" value="ECO:0007669"/>
    <property type="project" value="UniProtKB-KW"/>
</dbReference>
<feature type="region of interest" description="Disordered" evidence="5">
    <location>
        <begin position="1"/>
        <end position="58"/>
    </location>
</feature>
<feature type="compositionally biased region" description="Polar residues" evidence="5">
    <location>
        <begin position="32"/>
        <end position="41"/>
    </location>
</feature>
<evidence type="ECO:0000313" key="7">
    <source>
        <dbReference type="EMBL" id="MTH54284.1"/>
    </source>
</evidence>
<keyword evidence="8" id="KW-1185">Reference proteome</keyword>
<organism evidence="7 8">
    <name type="scientific">Metabacillus mangrovi</name>
    <dbReference type="NCBI Taxonomy" id="1491830"/>
    <lineage>
        <taxon>Bacteria</taxon>
        <taxon>Bacillati</taxon>
        <taxon>Bacillota</taxon>
        <taxon>Bacilli</taxon>
        <taxon>Bacillales</taxon>
        <taxon>Bacillaceae</taxon>
        <taxon>Metabacillus</taxon>
    </lineage>
</organism>